<accession>A0A4Y9AHY4</accession>
<dbReference type="Pfam" id="PF02578">
    <property type="entry name" value="Cu-oxidase_4"/>
    <property type="match status" value="1"/>
</dbReference>
<dbReference type="GO" id="GO:0005507">
    <property type="term" value="F:copper ion binding"/>
    <property type="evidence" value="ECO:0007669"/>
    <property type="project" value="TreeGrafter"/>
</dbReference>
<comment type="similarity">
    <text evidence="4 12">Belongs to the purine nucleoside phosphorylase YfiH/LACC1 family.</text>
</comment>
<keyword evidence="7" id="KW-0378">Hydrolase</keyword>
<organism evidence="13 14">
    <name type="scientific">Lentibacillus salicampi</name>
    <dbReference type="NCBI Taxonomy" id="175306"/>
    <lineage>
        <taxon>Bacteria</taxon>
        <taxon>Bacillati</taxon>
        <taxon>Bacillota</taxon>
        <taxon>Bacilli</taxon>
        <taxon>Bacillales</taxon>
        <taxon>Bacillaceae</taxon>
        <taxon>Lentibacillus</taxon>
    </lineage>
</organism>
<keyword evidence="6" id="KW-0479">Metal-binding</keyword>
<sequence length="270" mass="29995">MTEPFRQLTASTLELGKWQQLRSGLKAGFTTRNGGVSAAPFATLNLGLHVPDYTEDVLANRRKLAEAVHIPMASWVSGEQIHQTNVHIVTDDDKGKGSRQYDTSLKQIDGLMTNRQGILCTAFFADCVPIYFLDPSSGYVGIAHAGWKGTVNRIGRKMVEALQSAGADPADIHVAIGPSISGDAYEVDERVVNHIPDAFFERTVTDQGSNRFLLDLKQLNVEILLQQGVLRHNIDITHYCTFRDETLFFSHRRDQGKTGRMLGYIGYEND</sequence>
<evidence type="ECO:0000256" key="3">
    <source>
        <dbReference type="ARBA" id="ARBA00003215"/>
    </source>
</evidence>
<name>A0A4Y9AHY4_9BACI</name>
<comment type="catalytic activity">
    <reaction evidence="1">
        <text>inosine + phosphate = alpha-D-ribose 1-phosphate + hypoxanthine</text>
        <dbReference type="Rhea" id="RHEA:27646"/>
        <dbReference type="ChEBI" id="CHEBI:17368"/>
        <dbReference type="ChEBI" id="CHEBI:17596"/>
        <dbReference type="ChEBI" id="CHEBI:43474"/>
        <dbReference type="ChEBI" id="CHEBI:57720"/>
        <dbReference type="EC" id="2.4.2.1"/>
    </reaction>
    <physiologicalReaction direction="left-to-right" evidence="1">
        <dbReference type="Rhea" id="RHEA:27647"/>
    </physiologicalReaction>
</comment>
<comment type="function">
    <text evidence="3">Purine nucleoside enzyme that catalyzes the phosphorolysis of adenosine and inosine nucleosides, yielding D-ribose 1-phosphate and the respective free bases, adenine and hypoxanthine. Also catalyzes the phosphorolysis of S-methyl-5'-thioadenosine into adenine and S-methyl-5-thio-alpha-D-ribose 1-phosphate. Also has adenosine deaminase activity.</text>
</comment>
<dbReference type="InterPro" id="IPR038371">
    <property type="entry name" value="Cu_polyphenol_OxRdtase_sf"/>
</dbReference>
<evidence type="ECO:0000256" key="2">
    <source>
        <dbReference type="ARBA" id="ARBA00001947"/>
    </source>
</evidence>
<dbReference type="RefSeq" id="WP_135108215.1">
    <property type="nucleotide sequence ID" value="NZ_SRHY01000001.1"/>
</dbReference>
<dbReference type="GO" id="GO:0016787">
    <property type="term" value="F:hydrolase activity"/>
    <property type="evidence" value="ECO:0007669"/>
    <property type="project" value="UniProtKB-KW"/>
</dbReference>
<reference evidence="13 14" key="1">
    <citation type="submission" date="2019-03" db="EMBL/GenBank/DDBJ databases">
        <title>Genome sequence of Lentibacillus salicampi ATCC BAA-719.</title>
        <authorList>
            <person name="Maclea K.S."/>
            <person name="Simoes Junior M."/>
        </authorList>
    </citation>
    <scope>NUCLEOTIDE SEQUENCE [LARGE SCALE GENOMIC DNA]</scope>
    <source>
        <strain evidence="13 14">ATCC BAA-719</strain>
    </source>
</reference>
<dbReference type="InterPro" id="IPR003730">
    <property type="entry name" value="Cu_polyphenol_OxRdtase"/>
</dbReference>
<evidence type="ECO:0000256" key="4">
    <source>
        <dbReference type="ARBA" id="ARBA00007353"/>
    </source>
</evidence>
<proteinExistence type="inferred from homology"/>
<evidence type="ECO:0000256" key="6">
    <source>
        <dbReference type="ARBA" id="ARBA00022723"/>
    </source>
</evidence>
<dbReference type="InterPro" id="IPR011324">
    <property type="entry name" value="Cytotoxic_necrot_fac-like_cat"/>
</dbReference>
<comment type="catalytic activity">
    <reaction evidence="9">
        <text>adenosine + H2O + H(+) = inosine + NH4(+)</text>
        <dbReference type="Rhea" id="RHEA:24408"/>
        <dbReference type="ChEBI" id="CHEBI:15377"/>
        <dbReference type="ChEBI" id="CHEBI:15378"/>
        <dbReference type="ChEBI" id="CHEBI:16335"/>
        <dbReference type="ChEBI" id="CHEBI:17596"/>
        <dbReference type="ChEBI" id="CHEBI:28938"/>
        <dbReference type="EC" id="3.5.4.4"/>
    </reaction>
    <physiologicalReaction direction="left-to-right" evidence="9">
        <dbReference type="Rhea" id="RHEA:24409"/>
    </physiologicalReaction>
</comment>
<dbReference type="NCBIfam" id="TIGR00726">
    <property type="entry name" value="peptidoglycan editing factor PgeF"/>
    <property type="match status" value="1"/>
</dbReference>
<dbReference type="SUPFAM" id="SSF64438">
    <property type="entry name" value="CNF1/YfiH-like putative cysteine hydrolases"/>
    <property type="match status" value="1"/>
</dbReference>
<evidence type="ECO:0000313" key="14">
    <source>
        <dbReference type="Proteomes" id="UP000298484"/>
    </source>
</evidence>
<evidence type="ECO:0000256" key="10">
    <source>
        <dbReference type="ARBA" id="ARBA00048968"/>
    </source>
</evidence>
<comment type="catalytic activity">
    <reaction evidence="10">
        <text>adenosine + phosphate = alpha-D-ribose 1-phosphate + adenine</text>
        <dbReference type="Rhea" id="RHEA:27642"/>
        <dbReference type="ChEBI" id="CHEBI:16335"/>
        <dbReference type="ChEBI" id="CHEBI:16708"/>
        <dbReference type="ChEBI" id="CHEBI:43474"/>
        <dbReference type="ChEBI" id="CHEBI:57720"/>
        <dbReference type="EC" id="2.4.2.1"/>
    </reaction>
    <physiologicalReaction direction="left-to-right" evidence="10">
        <dbReference type="Rhea" id="RHEA:27643"/>
    </physiologicalReaction>
</comment>
<keyword evidence="8" id="KW-0862">Zinc</keyword>
<dbReference type="CDD" id="cd16833">
    <property type="entry name" value="YfiH"/>
    <property type="match status" value="1"/>
</dbReference>
<keyword evidence="14" id="KW-1185">Reference proteome</keyword>
<dbReference type="PANTHER" id="PTHR30616">
    <property type="entry name" value="UNCHARACTERIZED PROTEIN YFIH"/>
    <property type="match status" value="1"/>
</dbReference>
<evidence type="ECO:0000256" key="1">
    <source>
        <dbReference type="ARBA" id="ARBA00000553"/>
    </source>
</evidence>
<comment type="caution">
    <text evidence="13">The sequence shown here is derived from an EMBL/GenBank/DDBJ whole genome shotgun (WGS) entry which is preliminary data.</text>
</comment>
<evidence type="ECO:0000256" key="5">
    <source>
        <dbReference type="ARBA" id="ARBA00022679"/>
    </source>
</evidence>
<keyword evidence="5" id="KW-0808">Transferase</keyword>
<evidence type="ECO:0000256" key="9">
    <source>
        <dbReference type="ARBA" id="ARBA00047989"/>
    </source>
</evidence>
<dbReference type="EMBL" id="SRHY01000001">
    <property type="protein sequence ID" value="TFJ94570.1"/>
    <property type="molecule type" value="Genomic_DNA"/>
</dbReference>
<dbReference type="Gene3D" id="3.60.140.10">
    <property type="entry name" value="CNF1/YfiH-like putative cysteine hydrolases"/>
    <property type="match status" value="1"/>
</dbReference>
<dbReference type="OrthoDB" id="4279at2"/>
<dbReference type="PANTHER" id="PTHR30616:SF2">
    <property type="entry name" value="PURINE NUCLEOSIDE PHOSPHORYLASE LACC1"/>
    <property type="match status" value="1"/>
</dbReference>
<evidence type="ECO:0000256" key="7">
    <source>
        <dbReference type="ARBA" id="ARBA00022801"/>
    </source>
</evidence>
<evidence type="ECO:0000313" key="13">
    <source>
        <dbReference type="EMBL" id="TFJ94570.1"/>
    </source>
</evidence>
<dbReference type="GO" id="GO:0017061">
    <property type="term" value="F:S-methyl-5-thioadenosine phosphorylase activity"/>
    <property type="evidence" value="ECO:0007669"/>
    <property type="project" value="UniProtKB-EC"/>
</dbReference>
<gene>
    <name evidence="13" type="primary">pgeF</name>
    <name evidence="13" type="ORF">E4U82_01245</name>
</gene>
<evidence type="ECO:0000256" key="11">
    <source>
        <dbReference type="ARBA" id="ARBA00049893"/>
    </source>
</evidence>
<dbReference type="AlphaFoldDB" id="A0A4Y9AHY4"/>
<comment type="catalytic activity">
    <reaction evidence="11">
        <text>S-methyl-5'-thioadenosine + phosphate = 5-(methylsulfanyl)-alpha-D-ribose 1-phosphate + adenine</text>
        <dbReference type="Rhea" id="RHEA:11852"/>
        <dbReference type="ChEBI" id="CHEBI:16708"/>
        <dbReference type="ChEBI" id="CHEBI:17509"/>
        <dbReference type="ChEBI" id="CHEBI:43474"/>
        <dbReference type="ChEBI" id="CHEBI:58533"/>
        <dbReference type="EC" id="2.4.2.28"/>
    </reaction>
    <physiologicalReaction direction="left-to-right" evidence="11">
        <dbReference type="Rhea" id="RHEA:11853"/>
    </physiologicalReaction>
</comment>
<protein>
    <recommendedName>
        <fullName evidence="12">Purine nucleoside phosphorylase</fullName>
    </recommendedName>
</protein>
<comment type="cofactor">
    <cofactor evidence="2">
        <name>Zn(2+)</name>
        <dbReference type="ChEBI" id="CHEBI:29105"/>
    </cofactor>
</comment>
<dbReference type="Proteomes" id="UP000298484">
    <property type="component" value="Unassembled WGS sequence"/>
</dbReference>
<evidence type="ECO:0000256" key="8">
    <source>
        <dbReference type="ARBA" id="ARBA00022833"/>
    </source>
</evidence>
<evidence type="ECO:0000256" key="12">
    <source>
        <dbReference type="RuleBase" id="RU361274"/>
    </source>
</evidence>